<dbReference type="InterPro" id="IPR036942">
    <property type="entry name" value="Beta-barrel_TonB_sf"/>
</dbReference>
<dbReference type="AlphaFoldDB" id="A0A494W6G5"/>
<keyword evidence="4" id="KW-0410">Iron transport</keyword>
<keyword evidence="17" id="KW-1185">Reference proteome</keyword>
<protein>
    <submittedName>
        <fullName evidence="16">TonB-dependent receptor</fullName>
    </submittedName>
</protein>
<evidence type="ECO:0000256" key="13">
    <source>
        <dbReference type="SAM" id="MobiDB-lite"/>
    </source>
</evidence>
<keyword evidence="6" id="KW-0408">Iron</keyword>
<evidence type="ECO:0000259" key="14">
    <source>
        <dbReference type="Pfam" id="PF00593"/>
    </source>
</evidence>
<comment type="similarity">
    <text evidence="11 12">Belongs to the TonB-dependent receptor family.</text>
</comment>
<reference evidence="16 17" key="1">
    <citation type="submission" date="2018-05" db="EMBL/GenBank/DDBJ databases">
        <title>Complete Genome Sequence of the Nonylphenol-Degrading Bacterium Sphingobium amiense DSM 16289T.</title>
        <authorList>
            <person name="Ootsuka M."/>
            <person name="Nishizawa T."/>
            <person name="Ohta H."/>
        </authorList>
    </citation>
    <scope>NUCLEOTIDE SEQUENCE [LARGE SCALE GENOMIC DNA]</scope>
    <source>
        <strain evidence="16 17">DSM 16289</strain>
    </source>
</reference>
<evidence type="ECO:0000256" key="2">
    <source>
        <dbReference type="ARBA" id="ARBA00022448"/>
    </source>
</evidence>
<dbReference type="SUPFAM" id="SSF56935">
    <property type="entry name" value="Porins"/>
    <property type="match status" value="1"/>
</dbReference>
<proteinExistence type="inferred from homology"/>
<name>A0A494W6G5_9SPHN</name>
<dbReference type="InterPro" id="IPR000531">
    <property type="entry name" value="Beta-barrel_TonB"/>
</dbReference>
<evidence type="ECO:0000256" key="5">
    <source>
        <dbReference type="ARBA" id="ARBA00022692"/>
    </source>
</evidence>
<evidence type="ECO:0000256" key="3">
    <source>
        <dbReference type="ARBA" id="ARBA00022452"/>
    </source>
</evidence>
<evidence type="ECO:0000256" key="1">
    <source>
        <dbReference type="ARBA" id="ARBA00004571"/>
    </source>
</evidence>
<keyword evidence="8 12" id="KW-0798">TonB box</keyword>
<dbReference type="GO" id="GO:0009279">
    <property type="term" value="C:cell outer membrane"/>
    <property type="evidence" value="ECO:0007669"/>
    <property type="project" value="UniProtKB-SubCell"/>
</dbReference>
<keyword evidence="5 11" id="KW-0812">Transmembrane</keyword>
<evidence type="ECO:0000313" key="17">
    <source>
        <dbReference type="Proteomes" id="UP000279959"/>
    </source>
</evidence>
<dbReference type="RefSeq" id="WP_232037228.1">
    <property type="nucleotide sequence ID" value="NZ_AP018664.1"/>
</dbReference>
<keyword evidence="3 11" id="KW-1134">Transmembrane beta strand</keyword>
<feature type="domain" description="TonB-dependent receptor plug" evidence="15">
    <location>
        <begin position="24"/>
        <end position="135"/>
    </location>
</feature>
<evidence type="ECO:0000259" key="15">
    <source>
        <dbReference type="Pfam" id="PF07715"/>
    </source>
</evidence>
<comment type="subcellular location">
    <subcellularLocation>
        <location evidence="1 11">Cell outer membrane</location>
        <topology evidence="1 11">Multi-pass membrane protein</topology>
    </subcellularLocation>
</comment>
<dbReference type="Pfam" id="PF07715">
    <property type="entry name" value="Plug"/>
    <property type="match status" value="1"/>
</dbReference>
<dbReference type="CDD" id="cd01347">
    <property type="entry name" value="ligand_gated_channel"/>
    <property type="match status" value="1"/>
</dbReference>
<sequence>MPPAADTYQPDEIVVTAQKREERLLDVPQSISVVSSATLERQQVRNIADYTALVPGLSIQQSTPGQTRVVLRGINTGGASPTVAVYVDDTPFGSSTGQSNAAGLAGDIDPFDVERIEVLRGPQGTLYGANSLGGVVKYVTAAPKIGEWESKAQAGIETVKGGDMGWSANGVLNMPVSDGIAVRASGFYRRTGGFIDTLGAARRDANDVDSYGGRVSILVKPSDQLTVRLSALLQNLRGDSRASFDADPVSLAPQPTDPATGAPVSGLTRTEFSPGRTSVDYRLYNGTLDWDWGFATLTSVTSYGKLFSKDRNDATYQLPGVADAIFGTEPDTRGLLFPSEVTQKKFTQELRLASPDNDRLEWLVGGYYTREKGRIFQQYVPFDLATGETVDPTLVLPVGPGGADISFPDFLVARLDSIYKEYAGFGSATLHLGSRFDLTGGVRYSHNTQSTAQLLDGSFLPLSGGAVGPEIERGRSSENVLTWSMSPRLELSDHASVYARVAKGYRPGGPNVVPPGAPSDFPRQFDADTLVSYEAGLRAETADRSLAVDASVYYLDWRNIQTVVTYQTSIGPVSADGNGDKARSKGAEITVALRPIRGFDFTASIAYNDAKLKDDLPGIDIGAPDLVAPGVKGDRLPYAPKWSGNISADYRWPMSRSVNAFAGGSIRIVSDQTTDFDLAYLLTYGRRLTIDGYATVDVRAGFEVGRFNVQFYARNLNNSHGLINAGQFQTRPGTLLNASPIRPRSFGMTVGASF</sequence>
<evidence type="ECO:0000256" key="4">
    <source>
        <dbReference type="ARBA" id="ARBA00022496"/>
    </source>
</evidence>
<gene>
    <name evidence="16" type="ORF">SAMIE_1022890</name>
</gene>
<dbReference type="PANTHER" id="PTHR32552:SF81">
    <property type="entry name" value="TONB-DEPENDENT OUTER MEMBRANE RECEPTOR"/>
    <property type="match status" value="1"/>
</dbReference>
<dbReference type="EMBL" id="AP018664">
    <property type="protein sequence ID" value="BBD98788.1"/>
    <property type="molecule type" value="Genomic_DNA"/>
</dbReference>
<dbReference type="Proteomes" id="UP000279959">
    <property type="component" value="Chromosome"/>
</dbReference>
<evidence type="ECO:0000256" key="9">
    <source>
        <dbReference type="ARBA" id="ARBA00023136"/>
    </source>
</evidence>
<evidence type="ECO:0000256" key="10">
    <source>
        <dbReference type="ARBA" id="ARBA00023237"/>
    </source>
</evidence>
<evidence type="ECO:0000256" key="6">
    <source>
        <dbReference type="ARBA" id="ARBA00023004"/>
    </source>
</evidence>
<dbReference type="Pfam" id="PF00593">
    <property type="entry name" value="TonB_dep_Rec_b-barrel"/>
    <property type="match status" value="1"/>
</dbReference>
<dbReference type="PROSITE" id="PS52016">
    <property type="entry name" value="TONB_DEPENDENT_REC_3"/>
    <property type="match status" value="1"/>
</dbReference>
<evidence type="ECO:0000256" key="11">
    <source>
        <dbReference type="PROSITE-ProRule" id="PRU01360"/>
    </source>
</evidence>
<organism evidence="16 17">
    <name type="scientific">Sphingobium amiense</name>
    <dbReference type="NCBI Taxonomy" id="135719"/>
    <lineage>
        <taxon>Bacteria</taxon>
        <taxon>Pseudomonadati</taxon>
        <taxon>Pseudomonadota</taxon>
        <taxon>Alphaproteobacteria</taxon>
        <taxon>Sphingomonadales</taxon>
        <taxon>Sphingomonadaceae</taxon>
        <taxon>Sphingobium</taxon>
    </lineage>
</organism>
<dbReference type="InterPro" id="IPR012910">
    <property type="entry name" value="Plug_dom"/>
</dbReference>
<accession>A0A494W6G5</accession>
<dbReference type="GO" id="GO:0006826">
    <property type="term" value="P:iron ion transport"/>
    <property type="evidence" value="ECO:0007669"/>
    <property type="project" value="UniProtKB-KW"/>
</dbReference>
<dbReference type="InterPro" id="IPR039426">
    <property type="entry name" value="TonB-dep_rcpt-like"/>
</dbReference>
<keyword evidence="7" id="KW-0406">Ion transport</keyword>
<dbReference type="KEGG" id="sami:SAMIE_1022890"/>
<keyword evidence="9 11" id="KW-0472">Membrane</keyword>
<evidence type="ECO:0000256" key="12">
    <source>
        <dbReference type="RuleBase" id="RU003357"/>
    </source>
</evidence>
<evidence type="ECO:0000256" key="8">
    <source>
        <dbReference type="ARBA" id="ARBA00023077"/>
    </source>
</evidence>
<feature type="region of interest" description="Disordered" evidence="13">
    <location>
        <begin position="244"/>
        <end position="269"/>
    </location>
</feature>
<feature type="domain" description="TonB-dependent receptor-like beta-barrel" evidence="14">
    <location>
        <begin position="231"/>
        <end position="716"/>
    </location>
</feature>
<evidence type="ECO:0000313" key="16">
    <source>
        <dbReference type="EMBL" id="BBD98788.1"/>
    </source>
</evidence>
<keyword evidence="16" id="KW-0675">Receptor</keyword>
<keyword evidence="2 11" id="KW-0813">Transport</keyword>
<dbReference type="Gene3D" id="2.40.170.20">
    <property type="entry name" value="TonB-dependent receptor, beta-barrel domain"/>
    <property type="match status" value="1"/>
</dbReference>
<evidence type="ECO:0000256" key="7">
    <source>
        <dbReference type="ARBA" id="ARBA00023065"/>
    </source>
</evidence>
<keyword evidence="10 11" id="KW-0998">Cell outer membrane</keyword>
<dbReference type="PANTHER" id="PTHR32552">
    <property type="entry name" value="FERRICHROME IRON RECEPTOR-RELATED"/>
    <property type="match status" value="1"/>
</dbReference>